<sequence>MSQKLKITLLFWLNLLVSPIYIYFANGFTFFQFFKSGSQPFVKPSLMPGLIGNTFLFSLLISCLLIGLLAKHYFDNQPIMESTSDRVTVALVIVGNLVLLGGVIVKLMTGEALQIAVVVNDFSSVIALALLVWLNYKFWKSTNPRWVFLGLLIQGLCVCLFMEGFYSSIW</sequence>
<feature type="transmembrane region" description="Helical" evidence="1">
    <location>
        <begin position="146"/>
        <end position="166"/>
    </location>
</feature>
<keyword evidence="1" id="KW-1133">Transmembrane helix</keyword>
<reference evidence="3" key="1">
    <citation type="journal article" date="2019" name="Int. J. Syst. Evol. Microbiol.">
        <title>The Global Catalogue of Microorganisms (GCM) 10K type strain sequencing project: providing services to taxonomists for standard genome sequencing and annotation.</title>
        <authorList>
            <consortium name="The Broad Institute Genomics Platform"/>
            <consortium name="The Broad Institute Genome Sequencing Center for Infectious Disease"/>
            <person name="Wu L."/>
            <person name="Ma J."/>
        </authorList>
    </citation>
    <scope>NUCLEOTIDE SEQUENCE [LARGE SCALE GENOMIC DNA]</scope>
    <source>
        <strain evidence="3">CCUG 71848</strain>
    </source>
</reference>
<proteinExistence type="predicted"/>
<feature type="transmembrane region" description="Helical" evidence="1">
    <location>
        <begin position="54"/>
        <end position="74"/>
    </location>
</feature>
<accession>A0ABW3PH54</accession>
<name>A0ABW3PH54_9LACO</name>
<keyword evidence="3" id="KW-1185">Reference proteome</keyword>
<organism evidence="2 3">
    <name type="scientific">Lentilactobacillus raoultii</name>
    <dbReference type="NCBI Taxonomy" id="1987503"/>
    <lineage>
        <taxon>Bacteria</taxon>
        <taxon>Bacillati</taxon>
        <taxon>Bacillota</taxon>
        <taxon>Bacilli</taxon>
        <taxon>Lactobacillales</taxon>
        <taxon>Lactobacillaceae</taxon>
        <taxon>Lentilactobacillus</taxon>
    </lineage>
</organism>
<comment type="caution">
    <text evidence="2">The sequence shown here is derived from an EMBL/GenBank/DDBJ whole genome shotgun (WGS) entry which is preliminary data.</text>
</comment>
<dbReference type="Proteomes" id="UP001597156">
    <property type="component" value="Unassembled WGS sequence"/>
</dbReference>
<keyword evidence="1" id="KW-0472">Membrane</keyword>
<keyword evidence="1" id="KW-0812">Transmembrane</keyword>
<dbReference type="EMBL" id="JBHTLH010000038">
    <property type="protein sequence ID" value="MFD1125769.1"/>
    <property type="molecule type" value="Genomic_DNA"/>
</dbReference>
<feature type="transmembrane region" description="Helical" evidence="1">
    <location>
        <begin position="86"/>
        <end position="107"/>
    </location>
</feature>
<evidence type="ECO:0000313" key="2">
    <source>
        <dbReference type="EMBL" id="MFD1125769.1"/>
    </source>
</evidence>
<evidence type="ECO:0000313" key="3">
    <source>
        <dbReference type="Proteomes" id="UP001597156"/>
    </source>
</evidence>
<evidence type="ECO:0000256" key="1">
    <source>
        <dbReference type="SAM" id="Phobius"/>
    </source>
</evidence>
<protein>
    <submittedName>
        <fullName evidence="2">Uncharacterized protein</fullName>
    </submittedName>
</protein>
<gene>
    <name evidence="2" type="ORF">ACFQ22_10450</name>
</gene>
<dbReference type="RefSeq" id="WP_121979309.1">
    <property type="nucleotide sequence ID" value="NZ_JBHTLH010000038.1"/>
</dbReference>
<feature type="transmembrane region" description="Helical" evidence="1">
    <location>
        <begin position="113"/>
        <end position="134"/>
    </location>
</feature>
<feature type="transmembrane region" description="Helical" evidence="1">
    <location>
        <begin position="12"/>
        <end position="34"/>
    </location>
</feature>